<dbReference type="InterPro" id="IPR006097">
    <property type="entry name" value="Glu/Leu/Phe/Val/Trp_DH_dimer"/>
</dbReference>
<dbReference type="GO" id="GO:0005739">
    <property type="term" value="C:mitochondrion"/>
    <property type="evidence" value="ECO:0007669"/>
    <property type="project" value="UniProtKB-SubCell"/>
</dbReference>
<dbReference type="InterPro" id="IPR046346">
    <property type="entry name" value="Aminoacid_DH-like_N_sf"/>
</dbReference>
<dbReference type="PANTHER" id="PTHR11606">
    <property type="entry name" value="GLUTAMATE DEHYDROGENASE"/>
    <property type="match status" value="1"/>
</dbReference>
<evidence type="ECO:0000313" key="11">
    <source>
        <dbReference type="Proteomes" id="UP000494165"/>
    </source>
</evidence>
<comment type="caution">
    <text evidence="10">The sequence shown here is derived from an EMBL/GenBank/DDBJ whole genome shotgun (WGS) entry which is preliminary data.</text>
</comment>
<gene>
    <name evidence="10" type="ORF">CLODIP_2_CD04003</name>
</gene>
<dbReference type="PRINTS" id="PR00082">
    <property type="entry name" value="GLFDHDRGNASE"/>
</dbReference>
<dbReference type="Gene3D" id="3.40.50.720">
    <property type="entry name" value="NAD(P)-binding Rossmann-like Domain"/>
    <property type="match status" value="1"/>
</dbReference>
<dbReference type="GO" id="GO:0006538">
    <property type="term" value="P:L-glutamate catabolic process"/>
    <property type="evidence" value="ECO:0007669"/>
    <property type="project" value="TreeGrafter"/>
</dbReference>
<protein>
    <recommendedName>
        <fullName evidence="3">glutamate dehydrogenase [NAD(P)(+)]</fullName>
        <ecNumber evidence="3">1.4.1.3</ecNumber>
    </recommendedName>
</protein>
<dbReference type="Gene3D" id="3.40.50.10860">
    <property type="entry name" value="Leucine Dehydrogenase, chain A, domain 1"/>
    <property type="match status" value="1"/>
</dbReference>
<evidence type="ECO:0000256" key="3">
    <source>
        <dbReference type="ARBA" id="ARBA00012889"/>
    </source>
</evidence>
<keyword evidence="4 8" id="KW-0560">Oxidoreductase</keyword>
<keyword evidence="11" id="KW-1185">Reference proteome</keyword>
<dbReference type="InterPro" id="IPR033524">
    <property type="entry name" value="Glu/Leu/Phe/Val_DH_AS"/>
</dbReference>
<dbReference type="AlphaFoldDB" id="A0A8S1DJK7"/>
<evidence type="ECO:0000256" key="7">
    <source>
        <dbReference type="ARBA" id="ARBA00048577"/>
    </source>
</evidence>
<evidence type="ECO:0000256" key="4">
    <source>
        <dbReference type="ARBA" id="ARBA00023002"/>
    </source>
</evidence>
<proteinExistence type="inferred from homology"/>
<dbReference type="FunFam" id="3.40.50.10860:FF:000007">
    <property type="entry name" value="Glutamate dehydrogenase 1, mitochondrial"/>
    <property type="match status" value="1"/>
</dbReference>
<keyword evidence="5" id="KW-0496">Mitochondrion</keyword>
<dbReference type="FunFam" id="3.40.50.720:FF:000100">
    <property type="entry name" value="Glutamate dehydrogenase 1, mitochondrial"/>
    <property type="match status" value="1"/>
</dbReference>
<comment type="catalytic activity">
    <reaction evidence="7">
        <text>L-glutamate + NADP(+) + H2O = 2-oxoglutarate + NH4(+) + NADPH + H(+)</text>
        <dbReference type="Rhea" id="RHEA:11612"/>
        <dbReference type="ChEBI" id="CHEBI:15377"/>
        <dbReference type="ChEBI" id="CHEBI:15378"/>
        <dbReference type="ChEBI" id="CHEBI:16810"/>
        <dbReference type="ChEBI" id="CHEBI:28938"/>
        <dbReference type="ChEBI" id="CHEBI:29985"/>
        <dbReference type="ChEBI" id="CHEBI:57783"/>
        <dbReference type="ChEBI" id="CHEBI:58349"/>
        <dbReference type="EC" id="1.4.1.3"/>
    </reaction>
</comment>
<accession>A0A8S1DJK7</accession>
<dbReference type="InterPro" id="IPR033922">
    <property type="entry name" value="NAD_bind_Glu_DH"/>
</dbReference>
<dbReference type="InterPro" id="IPR036291">
    <property type="entry name" value="NAD(P)-bd_dom_sf"/>
</dbReference>
<dbReference type="SMART" id="SM00839">
    <property type="entry name" value="ELFV_dehydrog"/>
    <property type="match status" value="1"/>
</dbReference>
<evidence type="ECO:0000256" key="1">
    <source>
        <dbReference type="ARBA" id="ARBA00004173"/>
    </source>
</evidence>
<reference evidence="10 11" key="1">
    <citation type="submission" date="2020-04" db="EMBL/GenBank/DDBJ databases">
        <authorList>
            <person name="Alioto T."/>
            <person name="Alioto T."/>
            <person name="Gomez Garrido J."/>
        </authorList>
    </citation>
    <scope>NUCLEOTIDE SEQUENCE [LARGE SCALE GENOMIC DNA]</scope>
</reference>
<dbReference type="InterPro" id="IPR006095">
    <property type="entry name" value="Glu/Leu/Phe/Val/Trp_DH"/>
</dbReference>
<dbReference type="SUPFAM" id="SSF53223">
    <property type="entry name" value="Aminoacid dehydrogenase-like, N-terminal domain"/>
    <property type="match status" value="1"/>
</dbReference>
<dbReference type="InterPro" id="IPR006096">
    <property type="entry name" value="Glu/Leu/Phe/Val/Trp_DH_C"/>
</dbReference>
<dbReference type="GO" id="GO:0004352">
    <property type="term" value="F:glutamate dehydrogenase (NAD+) activity"/>
    <property type="evidence" value="ECO:0007669"/>
    <property type="project" value="TreeGrafter"/>
</dbReference>
<evidence type="ECO:0000256" key="6">
    <source>
        <dbReference type="ARBA" id="ARBA00047867"/>
    </source>
</evidence>
<dbReference type="OrthoDB" id="6718861at2759"/>
<organism evidence="10 11">
    <name type="scientific">Cloeon dipterum</name>
    <dbReference type="NCBI Taxonomy" id="197152"/>
    <lineage>
        <taxon>Eukaryota</taxon>
        <taxon>Metazoa</taxon>
        <taxon>Ecdysozoa</taxon>
        <taxon>Arthropoda</taxon>
        <taxon>Hexapoda</taxon>
        <taxon>Insecta</taxon>
        <taxon>Pterygota</taxon>
        <taxon>Palaeoptera</taxon>
        <taxon>Ephemeroptera</taxon>
        <taxon>Pisciforma</taxon>
        <taxon>Baetidae</taxon>
        <taxon>Cloeon</taxon>
    </lineage>
</organism>
<dbReference type="Pfam" id="PF02812">
    <property type="entry name" value="ELFV_dehydrog_N"/>
    <property type="match status" value="1"/>
</dbReference>
<dbReference type="PANTHER" id="PTHR11606:SF13">
    <property type="entry name" value="GLUTAMATE DEHYDROGENASE 1, MITOCHONDRIAL"/>
    <property type="match status" value="1"/>
</dbReference>
<evidence type="ECO:0000256" key="8">
    <source>
        <dbReference type="RuleBase" id="RU004417"/>
    </source>
</evidence>
<name>A0A8S1DJK7_9INSE</name>
<dbReference type="SUPFAM" id="SSF51735">
    <property type="entry name" value="NAD(P)-binding Rossmann-fold domains"/>
    <property type="match status" value="1"/>
</dbReference>
<dbReference type="Gene3D" id="1.10.287.140">
    <property type="match status" value="1"/>
</dbReference>
<evidence type="ECO:0000256" key="5">
    <source>
        <dbReference type="ARBA" id="ARBA00023128"/>
    </source>
</evidence>
<dbReference type="PROSITE" id="PS00074">
    <property type="entry name" value="GLFV_DEHYDROGENASE"/>
    <property type="match status" value="1"/>
</dbReference>
<sequence length="544" mass="60543">MLRLRTITAPMRRLAVAAESNKHMCTSSSEGSIHKIPDRLKDIPDALNPKFFSMVEYNFHRACQVAEPNLLEAMKKHRMSDRDRTEKVKAILNLMEPCDHVIEITFPIRRDSGEYEMITAYRAQHSTHRTPCKGGIRYSLDVSRDEVKALSALMTFKCACVDVPFGGAKAGVKINPKLYSEHELEKITRRFTLELAKKGFIGPGIDVPAPDMGTGEREMSWIADTYAKTIGHQDINAHACVTGKPINQGGIHGRISATGRGVFHGLENFIMEAGYMSQIGTTPGWGGKTFIVQGFGNVGLHTMRYFHRAGAVCIGVKEYDGSIYNPDGIDPKALENYRNENGTIVGFPGAQPYEGEDLIYEPCDIFVPAAIEKVITKENASKINARIICEAANGPTTPAADKILIDRNILVIPDLYINAGGVTVSFFEWLKNLNHVSYGRLTFKYERESNYHLLESVQESLERRFGRVGGRIPVTPSEAFQQRISGASEKDIVHSGLDYTMERSARAIMKTAMKYNLGLNLRTAAYVNSIEKIFTTYKEAGLTF</sequence>
<evidence type="ECO:0000259" key="9">
    <source>
        <dbReference type="SMART" id="SM00839"/>
    </source>
</evidence>
<dbReference type="Proteomes" id="UP000494165">
    <property type="component" value="Unassembled WGS sequence"/>
</dbReference>
<dbReference type="CDD" id="cd01076">
    <property type="entry name" value="NAD_bind_1_Glu_DH"/>
    <property type="match status" value="1"/>
</dbReference>
<comment type="similarity">
    <text evidence="2 8">Belongs to the Glu/Leu/Phe/Val dehydrogenases family.</text>
</comment>
<dbReference type="Pfam" id="PF00208">
    <property type="entry name" value="ELFV_dehydrog"/>
    <property type="match status" value="1"/>
</dbReference>
<evidence type="ECO:0000256" key="2">
    <source>
        <dbReference type="ARBA" id="ARBA00006382"/>
    </source>
</evidence>
<evidence type="ECO:0000313" key="10">
    <source>
        <dbReference type="EMBL" id="CAB3380203.1"/>
    </source>
</evidence>
<dbReference type="EMBL" id="CADEPI010000203">
    <property type="protein sequence ID" value="CAB3380203.1"/>
    <property type="molecule type" value="Genomic_DNA"/>
</dbReference>
<dbReference type="EC" id="1.4.1.3" evidence="3"/>
<comment type="subcellular location">
    <subcellularLocation>
        <location evidence="1">Mitochondrion</location>
    </subcellularLocation>
</comment>
<comment type="catalytic activity">
    <reaction evidence="6">
        <text>L-glutamate + NAD(+) + H2O = 2-oxoglutarate + NH4(+) + NADH + H(+)</text>
        <dbReference type="Rhea" id="RHEA:15133"/>
        <dbReference type="ChEBI" id="CHEBI:15377"/>
        <dbReference type="ChEBI" id="CHEBI:15378"/>
        <dbReference type="ChEBI" id="CHEBI:16810"/>
        <dbReference type="ChEBI" id="CHEBI:28938"/>
        <dbReference type="ChEBI" id="CHEBI:29985"/>
        <dbReference type="ChEBI" id="CHEBI:57540"/>
        <dbReference type="ChEBI" id="CHEBI:57945"/>
        <dbReference type="EC" id="1.4.1.3"/>
    </reaction>
</comment>
<feature type="domain" description="Glutamate/phenylalanine/leucine/valine/L-tryptophan dehydrogenase C-terminal" evidence="9">
    <location>
        <begin position="251"/>
        <end position="541"/>
    </location>
</feature>